<organism evidence="1 2">
    <name type="scientific">Phytophthora fragariae</name>
    <dbReference type="NCBI Taxonomy" id="53985"/>
    <lineage>
        <taxon>Eukaryota</taxon>
        <taxon>Sar</taxon>
        <taxon>Stramenopiles</taxon>
        <taxon>Oomycota</taxon>
        <taxon>Peronosporomycetes</taxon>
        <taxon>Peronosporales</taxon>
        <taxon>Peronosporaceae</taxon>
        <taxon>Phytophthora</taxon>
    </lineage>
</organism>
<comment type="caution">
    <text evidence="1">The sequence shown here is derived from an EMBL/GenBank/DDBJ whole genome shotgun (WGS) entry which is preliminary data.</text>
</comment>
<evidence type="ECO:0000313" key="2">
    <source>
        <dbReference type="Proteomes" id="UP000429523"/>
    </source>
</evidence>
<sequence length="107" mass="12016">MEGCGAFEAWISCKAWLVCRACCCLFWGVFVRASAVGLVVKYCDSRPKLHFRAYWPNRTSNPRPARIGQNCCVWYSVPCLDLASGTVYHFGGLLWSGRHSLDCVVHP</sequence>
<name>A0A6A3DB89_9STRA</name>
<dbReference type="AlphaFoldDB" id="A0A6A3DB89"/>
<protein>
    <submittedName>
        <fullName evidence="1">Uncharacterized protein</fullName>
    </submittedName>
</protein>
<proteinExistence type="predicted"/>
<reference evidence="1 2" key="1">
    <citation type="submission" date="2018-08" db="EMBL/GenBank/DDBJ databases">
        <title>Genomic investigation of the strawberry pathogen Phytophthora fragariae indicates pathogenicity is determined by transcriptional variation in three key races.</title>
        <authorList>
            <person name="Adams T.M."/>
            <person name="Armitage A.D."/>
            <person name="Sobczyk M.K."/>
            <person name="Bates H.J."/>
            <person name="Dunwell J.M."/>
            <person name="Nellist C.F."/>
            <person name="Harrison R.J."/>
        </authorList>
    </citation>
    <scope>NUCLEOTIDE SEQUENCE [LARGE SCALE GENOMIC DNA]</scope>
    <source>
        <strain evidence="1 2">NOV-9</strain>
    </source>
</reference>
<dbReference type="Proteomes" id="UP000429523">
    <property type="component" value="Unassembled WGS sequence"/>
</dbReference>
<evidence type="ECO:0000313" key="1">
    <source>
        <dbReference type="EMBL" id="KAE8916847.1"/>
    </source>
</evidence>
<dbReference type="EMBL" id="QXGF01008796">
    <property type="protein sequence ID" value="KAE8916847.1"/>
    <property type="molecule type" value="Genomic_DNA"/>
</dbReference>
<gene>
    <name evidence="1" type="ORF">PF009_g32830</name>
</gene>
<accession>A0A6A3DB89</accession>